<accession>A0ABN3I3M0</accession>
<feature type="chain" id="PRO_5045940298" description="Serine protease" evidence="6">
    <location>
        <begin position="22"/>
        <end position="270"/>
    </location>
</feature>
<keyword evidence="2" id="KW-0645">Protease</keyword>
<keyword evidence="8" id="KW-1185">Reference proteome</keyword>
<keyword evidence="5" id="KW-1015">Disulfide bond</keyword>
<reference evidence="7 8" key="1">
    <citation type="journal article" date="2019" name="Int. J. Syst. Evol. Microbiol.">
        <title>The Global Catalogue of Microorganisms (GCM) 10K type strain sequencing project: providing services to taxonomists for standard genome sequencing and annotation.</title>
        <authorList>
            <consortium name="The Broad Institute Genomics Platform"/>
            <consortium name="The Broad Institute Genome Sequencing Center for Infectious Disease"/>
            <person name="Wu L."/>
            <person name="Ma J."/>
        </authorList>
    </citation>
    <scope>NUCLEOTIDE SEQUENCE [LARGE SCALE GENOMIC DNA]</scope>
    <source>
        <strain evidence="7 8">JCM 3272</strain>
    </source>
</reference>
<gene>
    <name evidence="7" type="ORF">GCM10010170_107800</name>
</gene>
<evidence type="ECO:0000313" key="8">
    <source>
        <dbReference type="Proteomes" id="UP001501444"/>
    </source>
</evidence>
<evidence type="ECO:0000313" key="7">
    <source>
        <dbReference type="EMBL" id="GAA2394145.1"/>
    </source>
</evidence>
<dbReference type="InterPro" id="IPR001316">
    <property type="entry name" value="Pept_S1A_streptogrisin"/>
</dbReference>
<comment type="caution">
    <text evidence="7">The sequence shown here is derived from an EMBL/GenBank/DDBJ whole genome shotgun (WGS) entry which is preliminary data.</text>
</comment>
<evidence type="ECO:0000256" key="1">
    <source>
        <dbReference type="ARBA" id="ARBA00007664"/>
    </source>
</evidence>
<organism evidence="7 8">
    <name type="scientific">Dactylosporangium salmoneum</name>
    <dbReference type="NCBI Taxonomy" id="53361"/>
    <lineage>
        <taxon>Bacteria</taxon>
        <taxon>Bacillati</taxon>
        <taxon>Actinomycetota</taxon>
        <taxon>Actinomycetes</taxon>
        <taxon>Micromonosporales</taxon>
        <taxon>Micromonosporaceae</taxon>
        <taxon>Dactylosporangium</taxon>
    </lineage>
</organism>
<evidence type="ECO:0000256" key="3">
    <source>
        <dbReference type="ARBA" id="ARBA00022801"/>
    </source>
</evidence>
<proteinExistence type="inferred from homology"/>
<dbReference type="PROSITE" id="PS00135">
    <property type="entry name" value="TRYPSIN_SER"/>
    <property type="match status" value="1"/>
</dbReference>
<keyword evidence="3" id="KW-0378">Hydrolase</keyword>
<comment type="similarity">
    <text evidence="1">Belongs to the peptidase S1 family.</text>
</comment>
<keyword evidence="6" id="KW-0732">Signal</keyword>
<evidence type="ECO:0000256" key="5">
    <source>
        <dbReference type="ARBA" id="ARBA00023157"/>
    </source>
</evidence>
<feature type="signal peptide" evidence="6">
    <location>
        <begin position="1"/>
        <end position="21"/>
    </location>
</feature>
<keyword evidence="4" id="KW-0720">Serine protease</keyword>
<name>A0ABN3I3M0_9ACTN</name>
<dbReference type="SUPFAM" id="SSF50494">
    <property type="entry name" value="Trypsin-like serine proteases"/>
    <property type="match status" value="1"/>
</dbReference>
<dbReference type="Proteomes" id="UP001501444">
    <property type="component" value="Unassembled WGS sequence"/>
</dbReference>
<dbReference type="Pfam" id="PF13365">
    <property type="entry name" value="Trypsin_2"/>
    <property type="match status" value="1"/>
</dbReference>
<evidence type="ECO:0008006" key="9">
    <source>
        <dbReference type="Google" id="ProtNLM"/>
    </source>
</evidence>
<dbReference type="CDD" id="cd21112">
    <property type="entry name" value="alphaLP-like"/>
    <property type="match status" value="1"/>
</dbReference>
<dbReference type="Gene3D" id="2.40.10.10">
    <property type="entry name" value="Trypsin-like serine proteases"/>
    <property type="match status" value="2"/>
</dbReference>
<evidence type="ECO:0000256" key="6">
    <source>
        <dbReference type="SAM" id="SignalP"/>
    </source>
</evidence>
<dbReference type="InterPro" id="IPR009003">
    <property type="entry name" value="Peptidase_S1_PA"/>
</dbReference>
<evidence type="ECO:0000256" key="2">
    <source>
        <dbReference type="ARBA" id="ARBA00022670"/>
    </source>
</evidence>
<dbReference type="InterPro" id="IPR033116">
    <property type="entry name" value="TRYPSIN_SER"/>
</dbReference>
<dbReference type="InterPro" id="IPR043504">
    <property type="entry name" value="Peptidase_S1_PA_chymotrypsin"/>
</dbReference>
<dbReference type="EMBL" id="BAAARV010000137">
    <property type="protein sequence ID" value="GAA2394145.1"/>
    <property type="molecule type" value="Genomic_DNA"/>
</dbReference>
<sequence length="270" mass="26707">MFAVKILVAVVAAGAVVLSGAAAEASPGVAAFTGVAGTAWWRDEATGRPAVGLDDTVQGTVAAALTRAVTRAGGTVRRDPGVLHQHIAGADPFFGAAGGRCLVGFNARALPDYYFLTSAHCVGAVGSTVYADAAHAVVLGTVATKNAGFDYALVRYTNATIARPSAVDLHNGTLAPITSFGTGHVGQTVTQSGQTGLRTGVITALNVTVNYADGTVTGLIRASVCSQPGDSGGPLFAATAGIGMTSGGSGCAGYFSPAARAASAYGVAPY</sequence>
<dbReference type="RefSeq" id="WP_344620582.1">
    <property type="nucleotide sequence ID" value="NZ_BAAARV010000137.1"/>
</dbReference>
<dbReference type="PRINTS" id="PR00861">
    <property type="entry name" value="ALYTICPTASE"/>
</dbReference>
<protein>
    <recommendedName>
        <fullName evidence="9">Serine protease</fullName>
    </recommendedName>
</protein>
<evidence type="ECO:0000256" key="4">
    <source>
        <dbReference type="ARBA" id="ARBA00022825"/>
    </source>
</evidence>